<dbReference type="HOGENOM" id="CLU_2375670_0_0_1"/>
<sequence length="95" mass="10445">MGDSCLIIAYGDQTGSNFCCLQIFLYLVQDGCFALLDLICKSSSHKEEFCINSIGMVKGSHQSPLSKRIRRRKDEITIATAGAPDKPLCFTPTLL</sequence>
<dbReference type="STRING" id="81972.D7KYM0"/>
<evidence type="ECO:0000313" key="2">
    <source>
        <dbReference type="Proteomes" id="UP000008694"/>
    </source>
</evidence>
<dbReference type="AlphaFoldDB" id="D7KYM0"/>
<keyword evidence="2" id="KW-1185">Reference proteome</keyword>
<proteinExistence type="predicted"/>
<gene>
    <name evidence="1" type="ORF">ARALYDRAFT_893744</name>
</gene>
<name>D7KYM0_ARALL</name>
<organism evidence="2">
    <name type="scientific">Arabidopsis lyrata subsp. lyrata</name>
    <name type="common">Lyre-leaved rock-cress</name>
    <dbReference type="NCBI Taxonomy" id="81972"/>
    <lineage>
        <taxon>Eukaryota</taxon>
        <taxon>Viridiplantae</taxon>
        <taxon>Streptophyta</taxon>
        <taxon>Embryophyta</taxon>
        <taxon>Tracheophyta</taxon>
        <taxon>Spermatophyta</taxon>
        <taxon>Magnoliopsida</taxon>
        <taxon>eudicotyledons</taxon>
        <taxon>Gunneridae</taxon>
        <taxon>Pentapetalae</taxon>
        <taxon>rosids</taxon>
        <taxon>malvids</taxon>
        <taxon>Brassicales</taxon>
        <taxon>Brassicaceae</taxon>
        <taxon>Camelineae</taxon>
        <taxon>Arabidopsis</taxon>
    </lineage>
</organism>
<dbReference type="Gramene" id="scaffold_200818.1">
    <property type="protein sequence ID" value="scaffold_200818.1"/>
    <property type="gene ID" value="scaffold_200818.1"/>
</dbReference>
<dbReference type="Proteomes" id="UP000008694">
    <property type="component" value="Unassembled WGS sequence"/>
</dbReference>
<evidence type="ECO:0000313" key="1">
    <source>
        <dbReference type="EMBL" id="EFH62992.1"/>
    </source>
</evidence>
<protein>
    <submittedName>
        <fullName evidence="1">Uncharacterized protein</fullName>
    </submittedName>
</protein>
<dbReference type="eggNOG" id="KOG0321">
    <property type="taxonomic scope" value="Eukaryota"/>
</dbReference>
<reference evidence="2" key="1">
    <citation type="journal article" date="2011" name="Nat. Genet.">
        <title>The Arabidopsis lyrata genome sequence and the basis of rapid genome size change.</title>
        <authorList>
            <person name="Hu T.T."/>
            <person name="Pattyn P."/>
            <person name="Bakker E.G."/>
            <person name="Cao J."/>
            <person name="Cheng J.-F."/>
            <person name="Clark R.M."/>
            <person name="Fahlgren N."/>
            <person name="Fawcett J.A."/>
            <person name="Grimwood J."/>
            <person name="Gundlach H."/>
            <person name="Haberer G."/>
            <person name="Hollister J.D."/>
            <person name="Ossowski S."/>
            <person name="Ottilar R.P."/>
            <person name="Salamov A.A."/>
            <person name="Schneeberger K."/>
            <person name="Spannagl M."/>
            <person name="Wang X."/>
            <person name="Yang L."/>
            <person name="Nasrallah M.E."/>
            <person name="Bergelson J."/>
            <person name="Carrington J.C."/>
            <person name="Gaut B.S."/>
            <person name="Schmutz J."/>
            <person name="Mayer K.F.X."/>
            <person name="Van de Peer Y."/>
            <person name="Grigoriev I.V."/>
            <person name="Nordborg M."/>
            <person name="Weigel D."/>
            <person name="Guo Y.-L."/>
        </authorList>
    </citation>
    <scope>NUCLEOTIDE SEQUENCE [LARGE SCALE GENOMIC DNA]</scope>
    <source>
        <strain evidence="2">cv. MN47</strain>
    </source>
</reference>
<accession>D7KYM0</accession>
<dbReference type="EMBL" id="GL348714">
    <property type="protein sequence ID" value="EFH62992.1"/>
    <property type="molecule type" value="Genomic_DNA"/>
</dbReference>